<organism evidence="19 20">
    <name type="scientific">Puccinia striiformis</name>
    <dbReference type="NCBI Taxonomy" id="27350"/>
    <lineage>
        <taxon>Eukaryota</taxon>
        <taxon>Fungi</taxon>
        <taxon>Dikarya</taxon>
        <taxon>Basidiomycota</taxon>
        <taxon>Pucciniomycotina</taxon>
        <taxon>Pucciniomycetes</taxon>
        <taxon>Pucciniales</taxon>
        <taxon>Pucciniaceae</taxon>
        <taxon>Puccinia</taxon>
    </lineage>
</organism>
<comment type="similarity">
    <text evidence="3">Belongs to the pex2/pex10/pex12 family.</text>
</comment>
<sequence length="336" mass="38614">MAGARVNQLDADLLDQELESLLLGQQQQHRQEYLKVVLRILVLTFSLTKTSSTYGARLENLEYIHSPSHLPLSKPQILSYTFLTVIPGWIHSRLRDEMISRGWADSPSQSRNIRRTTLVERVLKVRLVPIRNDLSRNVGFEFLNRQIVWQALTDFILFLLPLIDFRALRIRANQISKFISETIRGSGRVREERATDSGIAVPKDTTSRDRCPICTSKQRASSVIQDPSDLSSRSTSNHHQTHLKIAYQTDCCQGLYCYLCVVPEILKWRDMYLEPWRCWRCGKAPMGLSRWNGFTLNLSLSPSSNVEFFKSHSFFLSNIINMVTESVSDGCKSYQL</sequence>
<dbReference type="GO" id="GO:0016562">
    <property type="term" value="P:protein import into peroxisome matrix, receptor recycling"/>
    <property type="evidence" value="ECO:0007669"/>
    <property type="project" value="UniProtKB-ARBA"/>
</dbReference>
<evidence type="ECO:0000259" key="18">
    <source>
        <dbReference type="Pfam" id="PF04757"/>
    </source>
</evidence>
<keyword evidence="8" id="KW-0863">Zinc-finger</keyword>
<keyword evidence="4" id="KW-0813">Transport</keyword>
<evidence type="ECO:0000256" key="14">
    <source>
        <dbReference type="ARBA" id="ARBA00023140"/>
    </source>
</evidence>
<comment type="subcellular location">
    <subcellularLocation>
        <location evidence="1">Peroxisome membrane</location>
        <topology evidence="1">Multi-pass membrane protein</topology>
    </subcellularLocation>
</comment>
<evidence type="ECO:0000256" key="9">
    <source>
        <dbReference type="ARBA" id="ARBA00022786"/>
    </source>
</evidence>
<gene>
    <name evidence="19" type="ORF">PSTT_13106</name>
</gene>
<evidence type="ECO:0000256" key="8">
    <source>
        <dbReference type="ARBA" id="ARBA00022771"/>
    </source>
</evidence>
<keyword evidence="11" id="KW-0653">Protein transport</keyword>
<evidence type="ECO:0000256" key="2">
    <source>
        <dbReference type="ARBA" id="ARBA00004906"/>
    </source>
</evidence>
<name>A0A2S4UT84_9BASI</name>
<proteinExistence type="inferred from homology"/>
<dbReference type="VEuPathDB" id="FungiDB:PSHT_10467"/>
<dbReference type="AlphaFoldDB" id="A0A2S4UT84"/>
<evidence type="ECO:0000256" key="15">
    <source>
        <dbReference type="ARBA" id="ARBA00032511"/>
    </source>
</evidence>
<keyword evidence="10" id="KW-0862">Zinc</keyword>
<dbReference type="EC" id="2.3.2.36" evidence="17"/>
<dbReference type="Proteomes" id="UP000239156">
    <property type="component" value="Unassembled WGS sequence"/>
</dbReference>
<evidence type="ECO:0000256" key="7">
    <source>
        <dbReference type="ARBA" id="ARBA00022723"/>
    </source>
</evidence>
<feature type="domain" description="Pex N-terminal" evidence="18">
    <location>
        <begin position="23"/>
        <end position="109"/>
    </location>
</feature>
<keyword evidence="6" id="KW-0812">Transmembrane</keyword>
<dbReference type="PANTHER" id="PTHR48178">
    <property type="entry name" value="PEROXISOME BIOGENESIS FACTOR 2"/>
    <property type="match status" value="1"/>
</dbReference>
<evidence type="ECO:0000256" key="16">
    <source>
        <dbReference type="ARBA" id="ARBA00034438"/>
    </source>
</evidence>
<keyword evidence="12" id="KW-1133">Transmembrane helix</keyword>
<evidence type="ECO:0000256" key="10">
    <source>
        <dbReference type="ARBA" id="ARBA00022833"/>
    </source>
</evidence>
<dbReference type="InterPro" id="IPR006845">
    <property type="entry name" value="Pex_N"/>
</dbReference>
<evidence type="ECO:0000256" key="4">
    <source>
        <dbReference type="ARBA" id="ARBA00022448"/>
    </source>
</evidence>
<dbReference type="GO" id="GO:0005778">
    <property type="term" value="C:peroxisomal membrane"/>
    <property type="evidence" value="ECO:0007669"/>
    <property type="project" value="UniProtKB-SubCell"/>
</dbReference>
<dbReference type="VEuPathDB" id="FungiDB:PSTT_13106"/>
<dbReference type="EMBL" id="PKSL01000178">
    <property type="protein sequence ID" value="POW00472.1"/>
    <property type="molecule type" value="Genomic_DNA"/>
</dbReference>
<comment type="catalytic activity">
    <reaction evidence="16">
        <text>[E2 ubiquitin-conjugating enzyme]-S-ubiquitinyl-L-cysteine + [acceptor protein]-L-cysteine = [E2 ubiquitin-conjugating enzyme]-L-cysteine + [acceptor protein]-S-ubiquitinyl-L-cysteine.</text>
        <dbReference type="EC" id="2.3.2.36"/>
    </reaction>
</comment>
<evidence type="ECO:0000256" key="5">
    <source>
        <dbReference type="ARBA" id="ARBA00022679"/>
    </source>
</evidence>
<dbReference type="InterPro" id="IPR025654">
    <property type="entry name" value="PEX2/10"/>
</dbReference>
<keyword evidence="9" id="KW-0833">Ubl conjugation pathway</keyword>
<dbReference type="GO" id="GO:0008270">
    <property type="term" value="F:zinc ion binding"/>
    <property type="evidence" value="ECO:0007669"/>
    <property type="project" value="UniProtKB-KW"/>
</dbReference>
<dbReference type="GO" id="GO:0016567">
    <property type="term" value="P:protein ubiquitination"/>
    <property type="evidence" value="ECO:0007669"/>
    <property type="project" value="UniProtKB-ARBA"/>
</dbReference>
<keyword evidence="5" id="KW-0808">Transferase</keyword>
<evidence type="ECO:0000256" key="13">
    <source>
        <dbReference type="ARBA" id="ARBA00023136"/>
    </source>
</evidence>
<keyword evidence="13" id="KW-0472">Membrane</keyword>
<dbReference type="PANTHER" id="PTHR48178:SF1">
    <property type="entry name" value="PEROXISOME BIOGENESIS FACTOR 2"/>
    <property type="match status" value="1"/>
</dbReference>
<keyword evidence="14" id="KW-0576">Peroxisome</keyword>
<keyword evidence="20" id="KW-1185">Reference proteome</keyword>
<keyword evidence="7" id="KW-0479">Metal-binding</keyword>
<comment type="caution">
    <text evidence="19">The sequence shown here is derived from an EMBL/GenBank/DDBJ whole genome shotgun (WGS) entry which is preliminary data.</text>
</comment>
<evidence type="ECO:0000256" key="3">
    <source>
        <dbReference type="ARBA" id="ARBA00008704"/>
    </source>
</evidence>
<dbReference type="Pfam" id="PF04757">
    <property type="entry name" value="Pex2_Pex12"/>
    <property type="match status" value="2"/>
</dbReference>
<evidence type="ECO:0000256" key="17">
    <source>
        <dbReference type="ARBA" id="ARBA00034523"/>
    </source>
</evidence>
<evidence type="ECO:0000256" key="11">
    <source>
        <dbReference type="ARBA" id="ARBA00022927"/>
    </source>
</evidence>
<dbReference type="GO" id="GO:0061630">
    <property type="term" value="F:ubiquitin protein ligase activity"/>
    <property type="evidence" value="ECO:0007669"/>
    <property type="project" value="UniProtKB-EC"/>
</dbReference>
<protein>
    <recommendedName>
        <fullName evidence="17">RING-type E3 ubiquitin transferase (cysteine targeting)</fullName>
        <ecNumber evidence="17">2.3.2.36</ecNumber>
    </recommendedName>
    <alternativeName>
        <fullName evidence="15">Peroxin-2</fullName>
    </alternativeName>
</protein>
<comment type="pathway">
    <text evidence="2">Protein modification; protein ubiquitination.</text>
</comment>
<accession>A0A2S4UT84</accession>
<feature type="domain" description="Pex N-terminal" evidence="18">
    <location>
        <begin position="116"/>
        <end position="163"/>
    </location>
</feature>
<evidence type="ECO:0000313" key="19">
    <source>
        <dbReference type="EMBL" id="POW00472.1"/>
    </source>
</evidence>
<evidence type="ECO:0000313" key="20">
    <source>
        <dbReference type="Proteomes" id="UP000239156"/>
    </source>
</evidence>
<evidence type="ECO:0000256" key="12">
    <source>
        <dbReference type="ARBA" id="ARBA00022989"/>
    </source>
</evidence>
<reference evidence="19" key="1">
    <citation type="submission" date="2017-12" db="EMBL/GenBank/DDBJ databases">
        <title>Gene loss provides genomic basis for host adaptation in cereal stripe rust fungi.</title>
        <authorList>
            <person name="Xia C."/>
        </authorList>
    </citation>
    <scope>NUCLEOTIDE SEQUENCE [LARGE SCALE GENOMIC DNA]</scope>
    <source>
        <strain evidence="19">93-210</strain>
    </source>
</reference>
<evidence type="ECO:0000256" key="1">
    <source>
        <dbReference type="ARBA" id="ARBA00004585"/>
    </source>
</evidence>
<evidence type="ECO:0000256" key="6">
    <source>
        <dbReference type="ARBA" id="ARBA00022692"/>
    </source>
</evidence>